<dbReference type="AlphaFoldDB" id="A0A562VLQ8"/>
<sequence>MGNELPGRSRFQWKDLGDVTAARPNLGIATNILVYRLMQYALRDVLAERYGADAAGEIIREAGQLAGEEFCRNMLDTGLAFNPFVALLQERLKSLGIGILRIEKADSVAMEFVLTVSEDLECSGLPVSGETVCEYDEGFFAGIFNVYTGQPFTAREVDCWATGERTCRFVTKPAGEET</sequence>
<evidence type="ECO:0000259" key="1">
    <source>
        <dbReference type="SMART" id="SM00989"/>
    </source>
</evidence>
<name>A0A562VLQ8_9BACT</name>
<dbReference type="Pfam" id="PF02830">
    <property type="entry name" value="V4R"/>
    <property type="match status" value="1"/>
</dbReference>
<comment type="caution">
    <text evidence="2">The sequence shown here is derived from an EMBL/GenBank/DDBJ whole genome shotgun (WGS) entry which is preliminary data.</text>
</comment>
<dbReference type="InterPro" id="IPR024096">
    <property type="entry name" value="NO_sig/Golgi_transp_ligand-bd"/>
</dbReference>
<organism evidence="2 3">
    <name type="scientific">Geobacter argillaceus</name>
    <dbReference type="NCBI Taxonomy" id="345631"/>
    <lineage>
        <taxon>Bacteria</taxon>
        <taxon>Pseudomonadati</taxon>
        <taxon>Thermodesulfobacteriota</taxon>
        <taxon>Desulfuromonadia</taxon>
        <taxon>Geobacterales</taxon>
        <taxon>Geobacteraceae</taxon>
        <taxon>Geobacter</taxon>
    </lineage>
</organism>
<evidence type="ECO:0000313" key="3">
    <source>
        <dbReference type="Proteomes" id="UP000319449"/>
    </source>
</evidence>
<dbReference type="SUPFAM" id="SSF111126">
    <property type="entry name" value="Ligand-binding domain in the NO signalling and Golgi transport"/>
    <property type="match status" value="1"/>
</dbReference>
<dbReference type="Proteomes" id="UP000319449">
    <property type="component" value="Unassembled WGS sequence"/>
</dbReference>
<dbReference type="InterPro" id="IPR004096">
    <property type="entry name" value="V4R"/>
</dbReference>
<protein>
    <recommendedName>
        <fullName evidence="1">4-vinyl reductase 4VR domain-containing protein</fullName>
    </recommendedName>
</protein>
<dbReference type="OrthoDB" id="9788644at2"/>
<evidence type="ECO:0000313" key="2">
    <source>
        <dbReference type="EMBL" id="TWJ18893.1"/>
    </source>
</evidence>
<dbReference type="RefSeq" id="WP_145022934.1">
    <property type="nucleotide sequence ID" value="NZ_VLLN01000013.1"/>
</dbReference>
<dbReference type="PANTHER" id="PTHR35090">
    <property type="entry name" value="DNA-DIRECTED RNA POLYMERASE SUBUNIT I"/>
    <property type="match status" value="1"/>
</dbReference>
<feature type="domain" description="4-vinyl reductase 4VR" evidence="1">
    <location>
        <begin position="111"/>
        <end position="173"/>
    </location>
</feature>
<dbReference type="EMBL" id="VLLN01000013">
    <property type="protein sequence ID" value="TWJ18893.1"/>
    <property type="molecule type" value="Genomic_DNA"/>
</dbReference>
<proteinExistence type="predicted"/>
<accession>A0A562VLQ8</accession>
<keyword evidence="3" id="KW-1185">Reference proteome</keyword>
<dbReference type="SMART" id="SM00989">
    <property type="entry name" value="V4R"/>
    <property type="match status" value="1"/>
</dbReference>
<reference evidence="2 3" key="1">
    <citation type="submission" date="2019-07" db="EMBL/GenBank/DDBJ databases">
        <title>Genomic Encyclopedia of Archaeal and Bacterial Type Strains, Phase II (KMG-II): from individual species to whole genera.</title>
        <authorList>
            <person name="Goeker M."/>
        </authorList>
    </citation>
    <scope>NUCLEOTIDE SEQUENCE [LARGE SCALE GENOMIC DNA]</scope>
    <source>
        <strain evidence="2 3">ATCC BAA-1139</strain>
    </source>
</reference>
<gene>
    <name evidence="2" type="ORF">JN12_02344</name>
</gene>
<dbReference type="PANTHER" id="PTHR35090:SF1">
    <property type="entry name" value="SLR0144 PROTEIN"/>
    <property type="match status" value="1"/>
</dbReference>
<dbReference type="Gene3D" id="3.30.1380.20">
    <property type="entry name" value="Trafficking protein particle complex subunit 3"/>
    <property type="match status" value="1"/>
</dbReference>